<protein>
    <recommendedName>
        <fullName evidence="3">Myotubularin phosphatase domain-containing protein</fullName>
    </recommendedName>
</protein>
<dbReference type="HOGENOM" id="CLU_1312620_0_0_1"/>
<dbReference type="InterPro" id="IPR029021">
    <property type="entry name" value="Prot-tyrosine_phosphatase-like"/>
</dbReference>
<feature type="compositionally biased region" description="Polar residues" evidence="2">
    <location>
        <begin position="175"/>
        <end position="185"/>
    </location>
</feature>
<dbReference type="Ensembl" id="ENSCSAVT00000000780.1">
    <property type="protein sequence ID" value="ENSCSAVP00000000772.1"/>
    <property type="gene ID" value="ENSCSAVG00000000435.1"/>
</dbReference>
<feature type="compositionally biased region" description="Low complexity" evidence="2">
    <location>
        <begin position="138"/>
        <end position="148"/>
    </location>
</feature>
<feature type="compositionally biased region" description="Basic and acidic residues" evidence="2">
    <location>
        <begin position="201"/>
        <end position="210"/>
    </location>
</feature>
<dbReference type="GO" id="GO:0016020">
    <property type="term" value="C:membrane"/>
    <property type="evidence" value="ECO:0007669"/>
    <property type="project" value="TreeGrafter"/>
</dbReference>
<evidence type="ECO:0000313" key="4">
    <source>
        <dbReference type="Ensembl" id="ENSCSAVP00000000772.1"/>
    </source>
</evidence>
<dbReference type="SUPFAM" id="SSF52799">
    <property type="entry name" value="(Phosphotyrosine protein) phosphatases II"/>
    <property type="match status" value="1"/>
</dbReference>
<evidence type="ECO:0000256" key="1">
    <source>
        <dbReference type="ARBA" id="ARBA00007471"/>
    </source>
</evidence>
<dbReference type="GeneTree" id="ENSGT00940000168586"/>
<dbReference type="PANTHER" id="PTHR10807">
    <property type="entry name" value="MYOTUBULARIN-RELATED"/>
    <property type="match status" value="1"/>
</dbReference>
<comment type="similarity">
    <text evidence="1">Belongs to the protein-tyrosine phosphatase family. Non-receptor class myotubularin subfamily.</text>
</comment>
<evidence type="ECO:0000256" key="2">
    <source>
        <dbReference type="SAM" id="MobiDB-lite"/>
    </source>
</evidence>
<dbReference type="InterPro" id="IPR030564">
    <property type="entry name" value="Myotubularin"/>
</dbReference>
<dbReference type="Pfam" id="PF06602">
    <property type="entry name" value="Myotub-related"/>
    <property type="match status" value="1"/>
</dbReference>
<reference evidence="4" key="2">
    <citation type="submission" date="2025-08" db="UniProtKB">
        <authorList>
            <consortium name="Ensembl"/>
        </authorList>
    </citation>
    <scope>IDENTIFICATION</scope>
</reference>
<dbReference type="AlphaFoldDB" id="H2Y624"/>
<dbReference type="GO" id="GO:0005085">
    <property type="term" value="F:guanyl-nucleotide exchange factor activity"/>
    <property type="evidence" value="ECO:0007669"/>
    <property type="project" value="TreeGrafter"/>
</dbReference>
<sequence length="210" mass="23714">MTKTLSDKDTMHRLFQRSCESDYKRMGLLNTEGNRYRLSRVNRMFSVCRSYPACLVVPMSVSDEQVKSLAHCHHQSRFPCIVWMHPTSSAVLMRCSGIRTRTASSLFKHGQSTPMSVSDEGTTGSGHEEERFLMKIASFSSPTSRPSSQLFREDSMSSLSSIGTDDENHHRMHSNSRPLTGTSMRSHSRKWGTLRSNGKPTNDRLSHSPV</sequence>
<name>H2Y624_CIOSA</name>
<reference evidence="4" key="3">
    <citation type="submission" date="2025-09" db="UniProtKB">
        <authorList>
            <consortium name="Ensembl"/>
        </authorList>
    </citation>
    <scope>IDENTIFICATION</scope>
</reference>
<dbReference type="GO" id="GO:0005737">
    <property type="term" value="C:cytoplasm"/>
    <property type="evidence" value="ECO:0007669"/>
    <property type="project" value="TreeGrafter"/>
</dbReference>
<dbReference type="Proteomes" id="UP000007875">
    <property type="component" value="Unassembled WGS sequence"/>
</dbReference>
<accession>H2Y624</accession>
<keyword evidence="5" id="KW-1185">Reference proteome</keyword>
<evidence type="ECO:0000259" key="3">
    <source>
        <dbReference type="PROSITE" id="PS51339"/>
    </source>
</evidence>
<dbReference type="InterPro" id="IPR010569">
    <property type="entry name" value="Myotubularin-like_Pase_dom"/>
</dbReference>
<feature type="region of interest" description="Disordered" evidence="2">
    <location>
        <begin position="138"/>
        <end position="210"/>
    </location>
</feature>
<dbReference type="PROSITE" id="PS51339">
    <property type="entry name" value="PPASE_MYOTUBULARIN"/>
    <property type="match status" value="1"/>
</dbReference>
<reference evidence="5" key="1">
    <citation type="submission" date="2003-08" db="EMBL/GenBank/DDBJ databases">
        <authorList>
            <person name="Birren B."/>
            <person name="Nusbaum C."/>
            <person name="Abebe A."/>
            <person name="Abouelleil A."/>
            <person name="Adekoya E."/>
            <person name="Ait-zahra M."/>
            <person name="Allen N."/>
            <person name="Allen T."/>
            <person name="An P."/>
            <person name="Anderson M."/>
            <person name="Anderson S."/>
            <person name="Arachchi H."/>
            <person name="Armbruster J."/>
            <person name="Bachantsang P."/>
            <person name="Baldwin J."/>
            <person name="Barry A."/>
            <person name="Bayul T."/>
            <person name="Blitshsteyn B."/>
            <person name="Bloom T."/>
            <person name="Blye J."/>
            <person name="Boguslavskiy L."/>
            <person name="Borowsky M."/>
            <person name="Boukhgalter B."/>
            <person name="Brunache A."/>
            <person name="Butler J."/>
            <person name="Calixte N."/>
            <person name="Calvo S."/>
            <person name="Camarata J."/>
            <person name="Campo K."/>
            <person name="Chang J."/>
            <person name="Cheshatsang Y."/>
            <person name="Citroen M."/>
            <person name="Collymore A."/>
            <person name="Considine T."/>
            <person name="Cook A."/>
            <person name="Cooke P."/>
            <person name="Corum B."/>
            <person name="Cuomo C."/>
            <person name="David R."/>
            <person name="Dawoe T."/>
            <person name="Degray S."/>
            <person name="Dodge S."/>
            <person name="Dooley K."/>
            <person name="Dorje P."/>
            <person name="Dorjee K."/>
            <person name="Dorris L."/>
            <person name="Duffey N."/>
            <person name="Dupes A."/>
            <person name="Elkins T."/>
            <person name="Engels R."/>
            <person name="Erickson J."/>
            <person name="Farina A."/>
            <person name="Faro S."/>
            <person name="Ferreira P."/>
            <person name="Fischer H."/>
            <person name="Fitzgerald M."/>
            <person name="Foley K."/>
            <person name="Gage D."/>
            <person name="Galagan J."/>
            <person name="Gearin G."/>
            <person name="Gnerre S."/>
            <person name="Gnirke A."/>
            <person name="Goyette A."/>
            <person name="Graham J."/>
            <person name="Grandbois E."/>
            <person name="Gyaltsen K."/>
            <person name="Hafez N."/>
            <person name="Hagopian D."/>
            <person name="Hagos B."/>
            <person name="Hall J."/>
            <person name="Hatcher B."/>
            <person name="Heller A."/>
            <person name="Higgins H."/>
            <person name="Honan T."/>
            <person name="Horn A."/>
            <person name="Houde N."/>
            <person name="Hughes L."/>
            <person name="Hulme W."/>
            <person name="Husby E."/>
            <person name="Iliev I."/>
            <person name="Jaffe D."/>
            <person name="Jones C."/>
            <person name="Kamal M."/>
            <person name="Kamat A."/>
            <person name="Kamvysselis M."/>
            <person name="Karlsson E."/>
            <person name="Kells C."/>
            <person name="Kieu A."/>
            <person name="Kisner P."/>
            <person name="Kodira C."/>
            <person name="Kulbokas E."/>
            <person name="Labutti K."/>
            <person name="Lama D."/>
            <person name="Landers T."/>
            <person name="Leger J."/>
            <person name="Levine S."/>
            <person name="Lewis D."/>
            <person name="Lewis T."/>
            <person name="Lindblad-toh K."/>
            <person name="Liu X."/>
            <person name="Lokyitsang T."/>
            <person name="Lokyitsang Y."/>
            <person name="Lucien O."/>
            <person name="Lui A."/>
            <person name="Ma L.J."/>
            <person name="Mabbitt R."/>
            <person name="Macdonald J."/>
            <person name="Maclean C."/>
            <person name="Major J."/>
            <person name="Manning J."/>
            <person name="Marabella R."/>
            <person name="Maru K."/>
            <person name="Matthews C."/>
            <person name="Mauceli E."/>
            <person name="Mccarthy M."/>
            <person name="Mcdonough S."/>
            <person name="Mcghee T."/>
            <person name="Meldrim J."/>
            <person name="Meneus L."/>
            <person name="Mesirov J."/>
            <person name="Mihalev A."/>
            <person name="Mihova T."/>
            <person name="Mikkelsen T."/>
            <person name="Mlenga V."/>
            <person name="Moru K."/>
            <person name="Mozes J."/>
            <person name="Mulrain L."/>
            <person name="Munson G."/>
            <person name="Naylor J."/>
            <person name="Newes C."/>
            <person name="Nguyen C."/>
            <person name="Nguyen N."/>
            <person name="Nguyen T."/>
            <person name="Nicol R."/>
            <person name="Nielsen C."/>
            <person name="Nizzari M."/>
            <person name="Norbu C."/>
            <person name="Norbu N."/>
            <person name="O'donnell P."/>
            <person name="Okoawo O."/>
            <person name="O'leary S."/>
            <person name="Omotosho B."/>
            <person name="O'neill K."/>
            <person name="Osman S."/>
            <person name="Parker S."/>
            <person name="Perrin D."/>
            <person name="Phunkhang P."/>
            <person name="Piqani B."/>
            <person name="Purcell S."/>
            <person name="Rachupka T."/>
            <person name="Ramasamy U."/>
            <person name="Rameau R."/>
            <person name="Ray V."/>
            <person name="Raymond C."/>
            <person name="Retta R."/>
            <person name="Richardson S."/>
            <person name="Rise C."/>
            <person name="Rodriguez J."/>
            <person name="Rogers J."/>
            <person name="Rogov P."/>
            <person name="Rutman M."/>
            <person name="Schupbach R."/>
            <person name="Seaman C."/>
            <person name="Settipalli S."/>
            <person name="Sharpe T."/>
            <person name="Sheridan J."/>
            <person name="Sherpa N."/>
            <person name="Shi J."/>
            <person name="Smirnov S."/>
            <person name="Smith C."/>
            <person name="Sougnez C."/>
            <person name="Spencer B."/>
            <person name="Stalker J."/>
            <person name="Stange-thomann N."/>
            <person name="Stavropoulos S."/>
            <person name="Stetson K."/>
            <person name="Stone C."/>
            <person name="Stone S."/>
            <person name="Stubbs M."/>
            <person name="Talamas J."/>
            <person name="Tchuinga P."/>
            <person name="Tenzing P."/>
            <person name="Tesfaye S."/>
            <person name="Theodore J."/>
            <person name="Thoulutsang Y."/>
            <person name="Topham K."/>
            <person name="Towey S."/>
            <person name="Tsamla T."/>
            <person name="Tsomo N."/>
            <person name="Vallee D."/>
            <person name="Vassiliev H."/>
            <person name="Venkataraman V."/>
            <person name="Vinson J."/>
            <person name="Vo A."/>
            <person name="Wade C."/>
            <person name="Wang S."/>
            <person name="Wangchuk T."/>
            <person name="Wangdi T."/>
            <person name="Whittaker C."/>
            <person name="Wilkinson J."/>
            <person name="Wu Y."/>
            <person name="Wyman D."/>
            <person name="Yadav S."/>
            <person name="Yang S."/>
            <person name="Yang X."/>
            <person name="Yeager S."/>
            <person name="Yee E."/>
            <person name="Young G."/>
            <person name="Zainoun J."/>
            <person name="Zembeck L."/>
            <person name="Zimmer A."/>
            <person name="Zody M."/>
            <person name="Lander E."/>
        </authorList>
    </citation>
    <scope>NUCLEOTIDE SEQUENCE [LARGE SCALE GENOMIC DNA]</scope>
</reference>
<feature type="domain" description="Myotubularin phosphatase" evidence="3">
    <location>
        <begin position="13"/>
        <end position="210"/>
    </location>
</feature>
<organism evidence="4 5">
    <name type="scientific">Ciona savignyi</name>
    <name type="common">Pacific transparent sea squirt</name>
    <dbReference type="NCBI Taxonomy" id="51511"/>
    <lineage>
        <taxon>Eukaryota</taxon>
        <taxon>Metazoa</taxon>
        <taxon>Chordata</taxon>
        <taxon>Tunicata</taxon>
        <taxon>Ascidiacea</taxon>
        <taxon>Phlebobranchia</taxon>
        <taxon>Cionidae</taxon>
        <taxon>Ciona</taxon>
    </lineage>
</organism>
<evidence type="ECO:0000313" key="5">
    <source>
        <dbReference type="Proteomes" id="UP000007875"/>
    </source>
</evidence>
<proteinExistence type="inferred from homology"/>
<dbReference type="PANTHER" id="PTHR10807:SF109">
    <property type="entry name" value="SET DOMAIN BINDING FACTOR, ISOFORM A"/>
    <property type="match status" value="1"/>
</dbReference>